<dbReference type="RefSeq" id="WP_120012976.1">
    <property type="nucleotide sequence ID" value="NZ_QZWZ01000002.1"/>
</dbReference>
<protein>
    <submittedName>
        <fullName evidence="1">Uncharacterized protein</fullName>
    </submittedName>
</protein>
<evidence type="ECO:0000313" key="1">
    <source>
        <dbReference type="EMBL" id="RJT42020.1"/>
    </source>
</evidence>
<dbReference type="AlphaFoldDB" id="A0A3A5KYV4"/>
<gene>
    <name evidence="1" type="ORF">D3227_04910</name>
</gene>
<proteinExistence type="predicted"/>
<organism evidence="1 2">
    <name type="scientific">Mesorhizobium waimense</name>
    <dbReference type="NCBI Taxonomy" id="1300307"/>
    <lineage>
        <taxon>Bacteria</taxon>
        <taxon>Pseudomonadati</taxon>
        <taxon>Pseudomonadota</taxon>
        <taxon>Alphaproteobacteria</taxon>
        <taxon>Hyphomicrobiales</taxon>
        <taxon>Phyllobacteriaceae</taxon>
        <taxon>Mesorhizobium</taxon>
    </lineage>
</organism>
<sequence>MSVVTIPGFSRVEIRTRGKDDLSLAAAELKRLAGELESIAGQDHNDETATILAHHKIKATSQILRGK</sequence>
<keyword evidence="2" id="KW-1185">Reference proteome</keyword>
<dbReference type="EMBL" id="QZWZ01000002">
    <property type="protein sequence ID" value="RJT42020.1"/>
    <property type="molecule type" value="Genomic_DNA"/>
</dbReference>
<dbReference type="Proteomes" id="UP000272706">
    <property type="component" value="Unassembled WGS sequence"/>
</dbReference>
<evidence type="ECO:0000313" key="2">
    <source>
        <dbReference type="Proteomes" id="UP000272706"/>
    </source>
</evidence>
<accession>A0A3A5KYV4</accession>
<name>A0A3A5KYV4_9HYPH</name>
<comment type="caution">
    <text evidence="1">The sequence shown here is derived from an EMBL/GenBank/DDBJ whole genome shotgun (WGS) entry which is preliminary data.</text>
</comment>
<reference evidence="1 2" key="1">
    <citation type="submission" date="2018-09" db="EMBL/GenBank/DDBJ databases">
        <title>Mesorhizobium carmichaelinearum sp. nov. isolated from Carmichaelinea spp. root nodules in New Zealand.</title>
        <authorList>
            <person name="De Meyer S.E."/>
        </authorList>
    </citation>
    <scope>NUCLEOTIDE SEQUENCE [LARGE SCALE GENOMIC DNA]</scope>
    <source>
        <strain evidence="1 2">ICMP19557</strain>
    </source>
</reference>